<evidence type="ECO:0000313" key="2">
    <source>
        <dbReference type="Proteomes" id="UP001529272"/>
    </source>
</evidence>
<reference evidence="1" key="2">
    <citation type="submission" date="2023-06" db="EMBL/GenBank/DDBJ databases">
        <authorList>
            <person name="Spilker T."/>
        </authorList>
    </citation>
    <scope>NUCLEOTIDE SEQUENCE</scope>
    <source>
        <strain evidence="1">FLAC1071</strain>
    </source>
</reference>
<comment type="caution">
    <text evidence="1">The sequence shown here is derived from an EMBL/GenBank/DDBJ whole genome shotgun (WGS) entry which is preliminary data.</text>
</comment>
<gene>
    <name evidence="1" type="ORF">QRB35_25135</name>
</gene>
<keyword evidence="2" id="KW-1185">Reference proteome</keyword>
<evidence type="ECO:0000313" key="1">
    <source>
        <dbReference type="EMBL" id="MDM3929270.1"/>
    </source>
</evidence>
<protein>
    <submittedName>
        <fullName evidence="1">Uncharacterized protein</fullName>
    </submittedName>
</protein>
<dbReference type="EMBL" id="JASZZX010000033">
    <property type="protein sequence ID" value="MDM3929270.1"/>
    <property type="molecule type" value="Genomic_DNA"/>
</dbReference>
<dbReference type="RefSeq" id="WP_289115441.1">
    <property type="nucleotide sequence ID" value="NZ_JASZZX010000033.1"/>
</dbReference>
<proteinExistence type="predicted"/>
<dbReference type="Proteomes" id="UP001529272">
    <property type="component" value="Unassembled WGS sequence"/>
</dbReference>
<name>A0ABT7P7K1_MYCIT</name>
<accession>A0ABT7P7K1</accession>
<organism evidence="1 2">
    <name type="scientific">Mycobacterium intracellulare subsp. chimaera</name>
    <dbReference type="NCBI Taxonomy" id="222805"/>
    <lineage>
        <taxon>Bacteria</taxon>
        <taxon>Bacillati</taxon>
        <taxon>Actinomycetota</taxon>
        <taxon>Actinomycetes</taxon>
        <taxon>Mycobacteriales</taxon>
        <taxon>Mycobacteriaceae</taxon>
        <taxon>Mycobacterium</taxon>
        <taxon>Mycobacterium avium complex (MAC)</taxon>
    </lineage>
</organism>
<sequence>MTGPLMGIPSESMTTPLLVLQVGDFPVALHPTESVLVVPDGSKAVITLTPQQPVTASSALGCGAAGPRSLSGGVVADAINGERSMKLLPGRWRNRRKCHCGCGGKRSHGGYVGTVAMTSGCEWAMRYWVVHAQLPSATTSDSVR</sequence>
<reference evidence="1" key="1">
    <citation type="submission" date="2023-06" db="EMBL/GenBank/DDBJ databases">
        <title>Itaconate inhibition of nontuberculous mycobacteria.</title>
        <authorList>
            <person name="Breen P."/>
            <person name="Zimbric M."/>
            <person name="Caverly L."/>
        </authorList>
    </citation>
    <scope>NUCLEOTIDE SEQUENCE</scope>
    <source>
        <strain evidence="1">FLAC1071</strain>
    </source>
</reference>